<reference evidence="3" key="1">
    <citation type="submission" date="2021-02" db="EMBL/GenBank/DDBJ databases">
        <authorList>
            <person name="Dougan E. K."/>
            <person name="Rhodes N."/>
            <person name="Thang M."/>
            <person name="Chan C."/>
        </authorList>
    </citation>
    <scope>NUCLEOTIDE SEQUENCE</scope>
</reference>
<dbReference type="Pfam" id="PF05185">
    <property type="entry name" value="PRMT5"/>
    <property type="match status" value="1"/>
</dbReference>
<evidence type="ECO:0000256" key="1">
    <source>
        <dbReference type="ARBA" id="ARBA00022691"/>
    </source>
</evidence>
<dbReference type="InterPro" id="IPR029063">
    <property type="entry name" value="SAM-dependent_MTases_sf"/>
</dbReference>
<protein>
    <recommendedName>
        <fullName evidence="2">PRMT5 arginine-N-methyltransferase domain-containing protein</fullName>
    </recommendedName>
</protein>
<keyword evidence="1" id="KW-0949">S-adenosyl-L-methionine</keyword>
<dbReference type="Proteomes" id="UP000626109">
    <property type="component" value="Unassembled WGS sequence"/>
</dbReference>
<dbReference type="GO" id="GO:0016274">
    <property type="term" value="F:protein-arginine N-methyltransferase activity"/>
    <property type="evidence" value="ECO:0007669"/>
    <property type="project" value="InterPro"/>
</dbReference>
<proteinExistence type="predicted"/>
<name>A0A813KVQ5_POLGL</name>
<dbReference type="GO" id="GO:0005634">
    <property type="term" value="C:nucleus"/>
    <property type="evidence" value="ECO:0007669"/>
    <property type="project" value="TreeGrafter"/>
</dbReference>
<dbReference type="EMBL" id="CAJNNW010032184">
    <property type="protein sequence ID" value="CAE8711628.1"/>
    <property type="molecule type" value="Genomic_DNA"/>
</dbReference>
<dbReference type="CDD" id="cd02440">
    <property type="entry name" value="AdoMet_MTases"/>
    <property type="match status" value="1"/>
</dbReference>
<dbReference type="AlphaFoldDB" id="A0A813KVQ5"/>
<dbReference type="GO" id="GO:0042054">
    <property type="term" value="F:histone methyltransferase activity"/>
    <property type="evidence" value="ECO:0007669"/>
    <property type="project" value="TreeGrafter"/>
</dbReference>
<evidence type="ECO:0000259" key="2">
    <source>
        <dbReference type="Pfam" id="PF05185"/>
    </source>
</evidence>
<organism evidence="3 4">
    <name type="scientific">Polarella glacialis</name>
    <name type="common">Dinoflagellate</name>
    <dbReference type="NCBI Taxonomy" id="89957"/>
    <lineage>
        <taxon>Eukaryota</taxon>
        <taxon>Sar</taxon>
        <taxon>Alveolata</taxon>
        <taxon>Dinophyceae</taxon>
        <taxon>Suessiales</taxon>
        <taxon>Suessiaceae</taxon>
        <taxon>Polarella</taxon>
    </lineage>
</organism>
<comment type="caution">
    <text evidence="3">The sequence shown here is derived from an EMBL/GenBank/DDBJ whole genome shotgun (WGS) entry which is preliminary data.</text>
</comment>
<dbReference type="Gene3D" id="3.40.50.150">
    <property type="entry name" value="Vaccinia Virus protein VP39"/>
    <property type="match status" value="1"/>
</dbReference>
<feature type="non-terminal residue" evidence="3">
    <location>
        <position position="731"/>
    </location>
</feature>
<dbReference type="InterPro" id="IPR025799">
    <property type="entry name" value="Arg_MeTrfase"/>
</dbReference>
<dbReference type="PANTHER" id="PTHR11006:SF53">
    <property type="entry name" value="PROTEIN ARGININE N-METHYLTRANSFERASE 3"/>
    <property type="match status" value="1"/>
</dbReference>
<accession>A0A813KVQ5</accession>
<dbReference type="PANTHER" id="PTHR11006">
    <property type="entry name" value="PROTEIN ARGININE N-METHYLTRANSFERASE"/>
    <property type="match status" value="1"/>
</dbReference>
<dbReference type="SUPFAM" id="SSF53335">
    <property type="entry name" value="S-adenosyl-L-methionine-dependent methyltransferases"/>
    <property type="match status" value="1"/>
</dbReference>
<evidence type="ECO:0000313" key="3">
    <source>
        <dbReference type="EMBL" id="CAE8711628.1"/>
    </source>
</evidence>
<dbReference type="InterPro" id="IPR035075">
    <property type="entry name" value="PRMT5"/>
</dbReference>
<sequence>MATAISVLEEVCSTTPTCKGYALNLGEKPDGLLFYDASYNTSEAPGLWPPDRHPALVAVNAEMALSKYGKSTATGPPKKTMTSIDVGALIEKNFAWYGWRSYRRVTKGPDCLWYVTDKILNGTVESRLVQALYNECLCQVPQSTMMFGEDGIAQPGFTAGVDLRIGKFCDSTTFSFSIAGLETPTQGLAALTALSASAFAFLFGSWAFAAASSRRSVAVAPVLGLLVGAGTASAKVVDVAAATGTVRLQKVIAENGLEDWTVGDYEAMRDDEPRTQGYEAAIRKRLAGTGGNATVVDIGTGAFALLAIMAAKAGARKVYAIEKNLPAAKQAREVIAKAGLQDQIEVIEGDSMLVELPERVDLIVSELIGSIATQEGVEPIIKDATKRFLKEESIVSPRMIPSRSQTRIVPIRYRNHRALKFQRGVLSRGKPEPDTMRPLRLRGKTNDLIFLSEPQLLEDFDFSNPERTAKKEIVSLKFDVPAKLVEDAMDFSGFAMWTYCEWTANPTDPRETAWMTVDAIQNESDSANAIGASEWTEDWAGAPAFELQGNGRFEPLTKKVIGTGHTFAAWVDLRGFAPAGPPGTPGARLTLFNAMSSDGKEEPCLQLMQRMSLDGRQPYCPEDVCNSTEYERCCDGPHGPTSTTTSTSFTITSTFGYVDRSNETTATTTPEPIMMPCYCTCPLLISNETTAEMGDPVSGDKWGLSLRACGSDADWDSGADVTVPPGSGSAW</sequence>
<evidence type="ECO:0000313" key="4">
    <source>
        <dbReference type="Proteomes" id="UP000626109"/>
    </source>
</evidence>
<feature type="domain" description="PRMT5 arginine-N-methyltransferase" evidence="2">
    <location>
        <begin position="265"/>
        <end position="393"/>
    </location>
</feature>
<gene>
    <name evidence="3" type="ORF">PGLA2088_LOCUS36574</name>
</gene>